<proteinExistence type="inferred from homology"/>
<evidence type="ECO:0000256" key="1">
    <source>
        <dbReference type="ARBA" id="ARBA00005854"/>
    </source>
</evidence>
<protein>
    <submittedName>
        <fullName evidence="7">NAD(P)-dependent oxidoreductase</fullName>
    </submittedName>
</protein>
<evidence type="ECO:0000259" key="6">
    <source>
        <dbReference type="Pfam" id="PF02826"/>
    </source>
</evidence>
<name>A0ABW1IVS6_9BACL</name>
<gene>
    <name evidence="7" type="ORF">ACFPXP_21375</name>
</gene>
<dbReference type="EMBL" id="JBHSQV010000186">
    <property type="protein sequence ID" value="MFC5988963.1"/>
    <property type="molecule type" value="Genomic_DNA"/>
</dbReference>
<dbReference type="Gene3D" id="3.40.50.720">
    <property type="entry name" value="NAD(P)-binding Rossmann-like Domain"/>
    <property type="match status" value="2"/>
</dbReference>
<evidence type="ECO:0000256" key="2">
    <source>
        <dbReference type="ARBA" id="ARBA00023002"/>
    </source>
</evidence>
<dbReference type="Pfam" id="PF00389">
    <property type="entry name" value="2-Hacid_dh"/>
    <property type="match status" value="1"/>
</dbReference>
<dbReference type="PANTHER" id="PTHR43761">
    <property type="entry name" value="D-ISOMER SPECIFIC 2-HYDROXYACID DEHYDROGENASE FAMILY PROTEIN (AFU_ORTHOLOGUE AFUA_1G13630)"/>
    <property type="match status" value="1"/>
</dbReference>
<feature type="domain" description="D-isomer specific 2-hydroxyacid dehydrogenase NAD-binding" evidence="6">
    <location>
        <begin position="111"/>
        <end position="290"/>
    </location>
</feature>
<evidence type="ECO:0000313" key="8">
    <source>
        <dbReference type="Proteomes" id="UP001596250"/>
    </source>
</evidence>
<evidence type="ECO:0000313" key="7">
    <source>
        <dbReference type="EMBL" id="MFC5988963.1"/>
    </source>
</evidence>
<dbReference type="Pfam" id="PF02826">
    <property type="entry name" value="2-Hacid_dh_C"/>
    <property type="match status" value="1"/>
</dbReference>
<accession>A0ABW1IVS6</accession>
<dbReference type="SUPFAM" id="SSF52283">
    <property type="entry name" value="Formate/glycerate dehydrogenase catalytic domain-like"/>
    <property type="match status" value="1"/>
</dbReference>
<evidence type="ECO:0000256" key="4">
    <source>
        <dbReference type="RuleBase" id="RU003719"/>
    </source>
</evidence>
<sequence>MNILVTAPFEEEDILKLQRFGSVIYRPWKTNNHPFSPSELIQLLSESDADALIIEHDTVTSTVFEQIDLKFIGVCRGTPSNVDLAAATRHHVPVFHTPARNAQAVAEYVLAEIISMLRKIPESKRWLQERSWTGLSHDSYLQFRGTELSGKTVGLVGLGGVGRRIAQLLKAFGCQIQYFDPYLAASPDPDYRSTRIEHVFATSDIVSIHLPVTKETIGSIDSRLLRQMKPDAIFVNSARAAVVDRKSLFQVLKEGSISGAIVDVFYAEPPDDEDYEMMNLPNVSATPHIAGNTFEVDKHHAEIMLEALHSWEQKHQPPKYLVNPEVQAHHTAS</sequence>
<dbReference type="PANTHER" id="PTHR43761:SF1">
    <property type="entry name" value="D-ISOMER SPECIFIC 2-HYDROXYACID DEHYDROGENASE CATALYTIC DOMAIN-CONTAINING PROTEIN-RELATED"/>
    <property type="match status" value="1"/>
</dbReference>
<organism evidence="7 8">
    <name type="scientific">Marinicrinis lubricantis</name>
    <dbReference type="NCBI Taxonomy" id="2086470"/>
    <lineage>
        <taxon>Bacteria</taxon>
        <taxon>Bacillati</taxon>
        <taxon>Bacillota</taxon>
        <taxon>Bacilli</taxon>
        <taxon>Bacillales</taxon>
        <taxon>Paenibacillaceae</taxon>
    </lineage>
</organism>
<dbReference type="InterPro" id="IPR006140">
    <property type="entry name" value="D-isomer_DH_NAD-bd"/>
</dbReference>
<keyword evidence="3" id="KW-0520">NAD</keyword>
<comment type="caution">
    <text evidence="7">The sequence shown here is derived from an EMBL/GenBank/DDBJ whole genome shotgun (WGS) entry which is preliminary data.</text>
</comment>
<reference evidence="8" key="1">
    <citation type="journal article" date="2019" name="Int. J. Syst. Evol. Microbiol.">
        <title>The Global Catalogue of Microorganisms (GCM) 10K type strain sequencing project: providing services to taxonomists for standard genome sequencing and annotation.</title>
        <authorList>
            <consortium name="The Broad Institute Genomics Platform"/>
            <consortium name="The Broad Institute Genome Sequencing Center for Infectious Disease"/>
            <person name="Wu L."/>
            <person name="Ma J."/>
        </authorList>
    </citation>
    <scope>NUCLEOTIDE SEQUENCE [LARGE SCALE GENOMIC DNA]</scope>
    <source>
        <strain evidence="8">CCM 8749</strain>
    </source>
</reference>
<dbReference type="RefSeq" id="WP_379896495.1">
    <property type="nucleotide sequence ID" value="NZ_CBCSCT010000005.1"/>
</dbReference>
<comment type="similarity">
    <text evidence="1 4">Belongs to the D-isomer specific 2-hydroxyacid dehydrogenase family.</text>
</comment>
<dbReference type="InterPro" id="IPR050418">
    <property type="entry name" value="D-iso_2-hydroxyacid_DH_PdxB"/>
</dbReference>
<dbReference type="Proteomes" id="UP001596250">
    <property type="component" value="Unassembled WGS sequence"/>
</dbReference>
<dbReference type="InterPro" id="IPR006139">
    <property type="entry name" value="D-isomer_2_OHA_DH_cat_dom"/>
</dbReference>
<evidence type="ECO:0000259" key="5">
    <source>
        <dbReference type="Pfam" id="PF00389"/>
    </source>
</evidence>
<dbReference type="SUPFAM" id="SSF51735">
    <property type="entry name" value="NAD(P)-binding Rossmann-fold domains"/>
    <property type="match status" value="1"/>
</dbReference>
<evidence type="ECO:0000256" key="3">
    <source>
        <dbReference type="ARBA" id="ARBA00023027"/>
    </source>
</evidence>
<keyword evidence="8" id="KW-1185">Reference proteome</keyword>
<feature type="domain" description="D-isomer specific 2-hydroxyacid dehydrogenase catalytic" evidence="5">
    <location>
        <begin position="5"/>
        <end position="321"/>
    </location>
</feature>
<dbReference type="InterPro" id="IPR036291">
    <property type="entry name" value="NAD(P)-bd_dom_sf"/>
</dbReference>
<keyword evidence="2 4" id="KW-0560">Oxidoreductase</keyword>